<evidence type="ECO:0008006" key="3">
    <source>
        <dbReference type="Google" id="ProtNLM"/>
    </source>
</evidence>
<evidence type="ECO:0000313" key="2">
    <source>
        <dbReference type="Proteomes" id="UP001500427"/>
    </source>
</evidence>
<keyword evidence="2" id="KW-1185">Reference proteome</keyword>
<name>A0ABP9JEK6_9MICO</name>
<dbReference type="EMBL" id="BAABIW010000014">
    <property type="protein sequence ID" value="GAA5027656.1"/>
    <property type="molecule type" value="Genomic_DNA"/>
</dbReference>
<comment type="caution">
    <text evidence="1">The sequence shown here is derived from an EMBL/GenBank/DDBJ whole genome shotgun (WGS) entry which is preliminary data.</text>
</comment>
<accession>A0ABP9JEK6</accession>
<reference evidence="2" key="1">
    <citation type="journal article" date="2019" name="Int. J. Syst. Evol. Microbiol.">
        <title>The Global Catalogue of Microorganisms (GCM) 10K type strain sequencing project: providing services to taxonomists for standard genome sequencing and annotation.</title>
        <authorList>
            <consortium name="The Broad Institute Genomics Platform"/>
            <consortium name="The Broad Institute Genome Sequencing Center for Infectious Disease"/>
            <person name="Wu L."/>
            <person name="Ma J."/>
        </authorList>
    </citation>
    <scope>NUCLEOTIDE SEQUENCE [LARGE SCALE GENOMIC DNA]</scope>
    <source>
        <strain evidence="2">JCM 17687</strain>
    </source>
</reference>
<proteinExistence type="predicted"/>
<organism evidence="1 2">
    <name type="scientific">Terrabacter aeriphilus</name>
    <dbReference type="NCBI Taxonomy" id="515662"/>
    <lineage>
        <taxon>Bacteria</taxon>
        <taxon>Bacillati</taxon>
        <taxon>Actinomycetota</taxon>
        <taxon>Actinomycetes</taxon>
        <taxon>Micrococcales</taxon>
        <taxon>Intrasporangiaceae</taxon>
        <taxon>Terrabacter</taxon>
    </lineage>
</organism>
<protein>
    <recommendedName>
        <fullName evidence="3">ASCH domain-containing protein</fullName>
    </recommendedName>
</protein>
<sequence length="228" mass="25203">MARGRAALAARPGIRRVCHSGEVLISKPVAEGIRAGSVTQAFRRWDTPRVTVGGTQLTSAGLVRFDAVTTVRDPDRLTERDARRAGLRDLAALQKALAPSTRAPSARGGRGGDTIFRIRLSWVGEDPRIALREKLPDDDELTDLQRRLGRLDARPSGPWTREILEWIRDHPHVVSKELAAERGVELLPMKVDIRKLKALGLTISHDVGYELSRRGAAYLTWLADADRA</sequence>
<gene>
    <name evidence="1" type="ORF">GCM10023258_22560</name>
</gene>
<dbReference type="Proteomes" id="UP001500427">
    <property type="component" value="Unassembled WGS sequence"/>
</dbReference>
<evidence type="ECO:0000313" key="1">
    <source>
        <dbReference type="EMBL" id="GAA5027656.1"/>
    </source>
</evidence>